<keyword evidence="2" id="KW-1185">Reference proteome</keyword>
<dbReference type="InterPro" id="IPR029033">
    <property type="entry name" value="His_PPase_superfam"/>
</dbReference>
<dbReference type="OrthoDB" id="6509975at2759"/>
<comment type="caution">
    <text evidence="1">The sequence shown here is derived from an EMBL/GenBank/DDBJ whole genome shotgun (WGS) entry which is preliminary data.</text>
</comment>
<dbReference type="GeneID" id="30191291"/>
<evidence type="ECO:0000313" key="1">
    <source>
        <dbReference type="EMBL" id="ODO05385.1"/>
    </source>
</evidence>
<gene>
    <name evidence="1" type="ORF">L198_02078</name>
</gene>
<proteinExistence type="predicted"/>
<name>A0A1E3JX16_9TREE</name>
<protein>
    <recommendedName>
        <fullName evidence="3">Phosphoglycerate mutase</fullName>
    </recommendedName>
</protein>
<dbReference type="Gene3D" id="3.40.50.1240">
    <property type="entry name" value="Phosphoglycerate mutase-like"/>
    <property type="match status" value="1"/>
</dbReference>
<accession>A0A1E3JX16</accession>
<evidence type="ECO:0008006" key="3">
    <source>
        <dbReference type="Google" id="ProtNLM"/>
    </source>
</evidence>
<reference evidence="1 2" key="1">
    <citation type="submission" date="2016-06" db="EMBL/GenBank/DDBJ databases">
        <title>Evolution of pathogenesis and genome organization in the Tremellales.</title>
        <authorList>
            <person name="Cuomo C."/>
            <person name="Litvintseva A."/>
            <person name="Heitman J."/>
            <person name="Chen Y."/>
            <person name="Sun S."/>
            <person name="Springer D."/>
            <person name="Dromer F."/>
            <person name="Young S."/>
            <person name="Zeng Q."/>
            <person name="Chapman S."/>
            <person name="Gujja S."/>
            <person name="Saif S."/>
            <person name="Birren B."/>
        </authorList>
    </citation>
    <scope>NUCLEOTIDE SEQUENCE [LARGE SCALE GENOMIC DNA]</scope>
    <source>
        <strain evidence="1 2">CBS 7118</strain>
    </source>
</reference>
<organism evidence="1 2">
    <name type="scientific">Cryptococcus wingfieldii CBS 7118</name>
    <dbReference type="NCBI Taxonomy" id="1295528"/>
    <lineage>
        <taxon>Eukaryota</taxon>
        <taxon>Fungi</taxon>
        <taxon>Dikarya</taxon>
        <taxon>Basidiomycota</taxon>
        <taxon>Agaricomycotina</taxon>
        <taxon>Tremellomycetes</taxon>
        <taxon>Tremellales</taxon>
        <taxon>Cryptococcaceae</taxon>
        <taxon>Cryptococcus</taxon>
    </lineage>
</organism>
<sequence>MVQVYMRHGEREATGKKQKGIAAAAEKVAGHWDCATDDENLKYLSTWKWTEPTAYLLPLGSATAFAAGVAFQKVHHTAQSFTSGFLGPNYLSRSTWQITPNSDSSFNSTLSPHNCPALDTVSYSHIQRLFLSQSS</sequence>
<dbReference type="SUPFAM" id="SSF53254">
    <property type="entry name" value="Phosphoglycerate mutase-like"/>
    <property type="match status" value="1"/>
</dbReference>
<dbReference type="EMBL" id="AWGH01000004">
    <property type="protein sequence ID" value="ODO05385.1"/>
    <property type="molecule type" value="Genomic_DNA"/>
</dbReference>
<evidence type="ECO:0000313" key="2">
    <source>
        <dbReference type="Proteomes" id="UP000094819"/>
    </source>
</evidence>
<dbReference type="AlphaFoldDB" id="A0A1E3JX16"/>
<dbReference type="RefSeq" id="XP_019034040.1">
    <property type="nucleotide sequence ID" value="XM_019174233.1"/>
</dbReference>
<dbReference type="Proteomes" id="UP000094819">
    <property type="component" value="Unassembled WGS sequence"/>
</dbReference>